<sequence>MLFDFLDFLNFLDCSCPIFLICWMIVGSFFWLFLRFFMLFLVDFWMLSEMIFNGNQMSFYSQFWDRLTLQNTLD</sequence>
<reference evidence="2" key="1">
    <citation type="submission" date="2015-12" db="EMBL/GenBank/DDBJ databases">
        <title>Gene expression during late stages of embryo sac development: a critical building block for successful pollen-pistil interactions.</title>
        <authorList>
            <person name="Liu Y."/>
            <person name="Joly V."/>
            <person name="Sabar M."/>
            <person name="Matton D.P."/>
        </authorList>
    </citation>
    <scope>NUCLEOTIDE SEQUENCE</scope>
</reference>
<keyword evidence="1" id="KW-1133">Transmembrane helix</keyword>
<accession>A0A0V0HA47</accession>
<keyword evidence="1" id="KW-0812">Transmembrane</keyword>
<dbReference type="EMBL" id="GEDG01022680">
    <property type="protein sequence ID" value="JAP17313.1"/>
    <property type="molecule type" value="Transcribed_RNA"/>
</dbReference>
<evidence type="ECO:0000313" key="2">
    <source>
        <dbReference type="EMBL" id="JAP17313.1"/>
    </source>
</evidence>
<organism evidence="2">
    <name type="scientific">Solanum chacoense</name>
    <name type="common">Chaco potato</name>
    <dbReference type="NCBI Taxonomy" id="4108"/>
    <lineage>
        <taxon>Eukaryota</taxon>
        <taxon>Viridiplantae</taxon>
        <taxon>Streptophyta</taxon>
        <taxon>Embryophyta</taxon>
        <taxon>Tracheophyta</taxon>
        <taxon>Spermatophyta</taxon>
        <taxon>Magnoliopsida</taxon>
        <taxon>eudicotyledons</taxon>
        <taxon>Gunneridae</taxon>
        <taxon>Pentapetalae</taxon>
        <taxon>asterids</taxon>
        <taxon>lamiids</taxon>
        <taxon>Solanales</taxon>
        <taxon>Solanaceae</taxon>
        <taxon>Solanoideae</taxon>
        <taxon>Solaneae</taxon>
        <taxon>Solanum</taxon>
    </lineage>
</organism>
<evidence type="ECO:0000256" key="1">
    <source>
        <dbReference type="SAM" id="Phobius"/>
    </source>
</evidence>
<feature type="transmembrane region" description="Helical" evidence="1">
    <location>
        <begin position="18"/>
        <end position="42"/>
    </location>
</feature>
<dbReference type="AlphaFoldDB" id="A0A0V0HA47"/>
<proteinExistence type="predicted"/>
<keyword evidence="1" id="KW-0472">Membrane</keyword>
<name>A0A0V0HA47_SOLCH</name>
<protein>
    <submittedName>
        <fullName evidence="2">Putative ovule protein</fullName>
    </submittedName>
</protein>